<keyword evidence="3" id="KW-1185">Reference proteome</keyword>
<protein>
    <recommendedName>
        <fullName evidence="4">WXG100 family type VII secretion target</fullName>
    </recommendedName>
</protein>
<feature type="region of interest" description="Disordered" evidence="1">
    <location>
        <begin position="233"/>
        <end position="387"/>
    </location>
</feature>
<evidence type="ECO:0008006" key="4">
    <source>
        <dbReference type="Google" id="ProtNLM"/>
    </source>
</evidence>
<gene>
    <name evidence="2" type="ORF">GCM10022419_002160</name>
</gene>
<proteinExistence type="predicted"/>
<comment type="caution">
    <text evidence="2">The sequence shown here is derived from an EMBL/GenBank/DDBJ whole genome shotgun (WGS) entry which is preliminary data.</text>
</comment>
<sequence>MAEYEQPIRTQIDGDEFDGATLDMLRETLSKNKPELLRNAASELLTAKQRLDNLVGVIDKHLRELDLHWTVGDDAKTVKSSLRRLRDAAADVSTTITDQPVNAEQCPKNPSGVAPALLLQAHTLAAFSGDKLPESPDRDVSILEGAFQGGMVGTAGGAMIGAVPGAVIGAVVGTIAGGVTAIFTDGPMQNLFGDSKEEQDRKKAKEHIRLLTDATKLNNNVFPANLRTEIPQFGGLPPDVPTIPVNNGNGLTNGLPTGPGQPYLPASTGPGNLGYPNQDGLQDPSQHQIPGLGDPNLPGGLPDGTFPGSNTGTGPGTGPGTNLDGIGTGPGTGTNGLNTPGVTTPGATTPAAPDTSVDRPNTSLAGFPDPTALNAPGTTGLPNATTGIGSPYAGPNAGTGNLGVPGAGNAAANAANAANAASAMRGSGGSSMIPMVPHGGSGGGQEQQERTRSTWLLEDEEYFRSDEATTNPYIRGESKGKA</sequence>
<feature type="compositionally biased region" description="Low complexity" evidence="1">
    <location>
        <begin position="335"/>
        <end position="355"/>
    </location>
</feature>
<feature type="compositionally biased region" description="Polar residues" evidence="1">
    <location>
        <begin position="279"/>
        <end position="288"/>
    </location>
</feature>
<feature type="region of interest" description="Disordered" evidence="1">
    <location>
        <begin position="423"/>
        <end position="482"/>
    </location>
</feature>
<organism evidence="2 3">
    <name type="scientific">Nonomuraea rosea</name>
    <dbReference type="NCBI Taxonomy" id="638574"/>
    <lineage>
        <taxon>Bacteria</taxon>
        <taxon>Bacillati</taxon>
        <taxon>Actinomycetota</taxon>
        <taxon>Actinomycetes</taxon>
        <taxon>Streptosporangiales</taxon>
        <taxon>Streptosporangiaceae</taxon>
        <taxon>Nonomuraea</taxon>
    </lineage>
</organism>
<evidence type="ECO:0000313" key="3">
    <source>
        <dbReference type="Proteomes" id="UP001500630"/>
    </source>
</evidence>
<dbReference type="RefSeq" id="WP_345557645.1">
    <property type="nucleotide sequence ID" value="NZ_BAABDQ010000001.1"/>
</dbReference>
<name>A0ABP6V1B9_9ACTN</name>
<reference evidence="3" key="1">
    <citation type="journal article" date="2019" name="Int. J. Syst. Evol. Microbiol.">
        <title>The Global Catalogue of Microorganisms (GCM) 10K type strain sequencing project: providing services to taxonomists for standard genome sequencing and annotation.</title>
        <authorList>
            <consortium name="The Broad Institute Genomics Platform"/>
            <consortium name="The Broad Institute Genome Sequencing Center for Infectious Disease"/>
            <person name="Wu L."/>
            <person name="Ma J."/>
        </authorList>
    </citation>
    <scope>NUCLEOTIDE SEQUENCE [LARGE SCALE GENOMIC DNA]</scope>
    <source>
        <strain evidence="3">JCM 17326</strain>
    </source>
</reference>
<dbReference type="EMBL" id="BAABDQ010000001">
    <property type="protein sequence ID" value="GAA3526982.1"/>
    <property type="molecule type" value="Genomic_DNA"/>
</dbReference>
<evidence type="ECO:0000256" key="1">
    <source>
        <dbReference type="SAM" id="MobiDB-lite"/>
    </source>
</evidence>
<feature type="compositionally biased region" description="Low complexity" evidence="1">
    <location>
        <begin position="246"/>
        <end position="260"/>
    </location>
</feature>
<dbReference type="Proteomes" id="UP001500630">
    <property type="component" value="Unassembled WGS sequence"/>
</dbReference>
<accession>A0ABP6V1B9</accession>
<feature type="compositionally biased region" description="Polar residues" evidence="1">
    <location>
        <begin position="376"/>
        <end position="387"/>
    </location>
</feature>
<feature type="compositionally biased region" description="Low complexity" evidence="1">
    <location>
        <begin position="290"/>
        <end position="310"/>
    </location>
</feature>
<evidence type="ECO:0000313" key="2">
    <source>
        <dbReference type="EMBL" id="GAA3526982.1"/>
    </source>
</evidence>